<feature type="domain" description="Tyrosine specific protein phosphatases" evidence="2">
    <location>
        <begin position="118"/>
        <end position="187"/>
    </location>
</feature>
<dbReference type="PANTHER" id="PTHR31126">
    <property type="entry name" value="TYROSINE-PROTEIN PHOSPHATASE"/>
    <property type="match status" value="1"/>
</dbReference>
<dbReference type="InterPro" id="IPR016130">
    <property type="entry name" value="Tyr_Pase_AS"/>
</dbReference>
<dbReference type="Proteomes" id="UP001596250">
    <property type="component" value="Unassembled WGS sequence"/>
</dbReference>
<dbReference type="SUPFAM" id="SSF52799">
    <property type="entry name" value="(Phosphotyrosine protein) phosphatases II"/>
    <property type="match status" value="1"/>
</dbReference>
<evidence type="ECO:0000256" key="1">
    <source>
        <dbReference type="ARBA" id="ARBA00009580"/>
    </source>
</evidence>
<keyword evidence="4" id="KW-1185">Reference proteome</keyword>
<dbReference type="EMBL" id="JBHSQV010000144">
    <property type="protein sequence ID" value="MFC5986956.1"/>
    <property type="molecule type" value="Genomic_DNA"/>
</dbReference>
<evidence type="ECO:0000313" key="4">
    <source>
        <dbReference type="Proteomes" id="UP001596250"/>
    </source>
</evidence>
<sequence length="248" mass="28310">MKKNAKLHWVRLPLEGIENCRELGGYSTSRGQQTEWHRFLRSSDMSRMTQEDKQFLKEYGVTTVIDLRGEDEMQTHPNPLAGESFCTYHNIPLITRQVSEMERPAEDAFIGDFYIELLDHHAAVKRIFDTIADAPEGCVLFHCQAGKDRTGVLAMLLLGLAGVAQKDIVSNYEVTYSCLESVQKQEIVFDHIPTSFLYSHRDYIVKAYEHLVAHHQSVEQYLLAKGVEPSVLDRVKPRLVKMEDAVVS</sequence>
<dbReference type="PROSITE" id="PS00383">
    <property type="entry name" value="TYR_PHOSPHATASE_1"/>
    <property type="match status" value="1"/>
</dbReference>
<proteinExistence type="inferred from homology"/>
<dbReference type="EC" id="3.1.3.48" evidence="3"/>
<dbReference type="InterPro" id="IPR029021">
    <property type="entry name" value="Prot-tyrosine_phosphatase-like"/>
</dbReference>
<accession>A0ABW1IPJ0</accession>
<dbReference type="InterPro" id="IPR000387">
    <property type="entry name" value="Tyr_Pase_dom"/>
</dbReference>
<keyword evidence="3" id="KW-0378">Hydrolase</keyword>
<evidence type="ECO:0000259" key="2">
    <source>
        <dbReference type="PROSITE" id="PS50056"/>
    </source>
</evidence>
<dbReference type="PANTHER" id="PTHR31126:SF1">
    <property type="entry name" value="TYROSINE SPECIFIC PROTEIN PHOSPHATASES DOMAIN-CONTAINING PROTEIN"/>
    <property type="match status" value="1"/>
</dbReference>
<evidence type="ECO:0000313" key="3">
    <source>
        <dbReference type="EMBL" id="MFC5986956.1"/>
    </source>
</evidence>
<protein>
    <submittedName>
        <fullName evidence="3">Tyrosine-protein phosphatase</fullName>
        <ecNumber evidence="3">3.1.3.48</ecNumber>
    </submittedName>
</protein>
<comment type="similarity">
    <text evidence="1">Belongs to the protein-tyrosine phosphatase family.</text>
</comment>
<gene>
    <name evidence="3" type="ORF">ACFPXP_11075</name>
</gene>
<organism evidence="3 4">
    <name type="scientific">Marinicrinis lubricantis</name>
    <dbReference type="NCBI Taxonomy" id="2086470"/>
    <lineage>
        <taxon>Bacteria</taxon>
        <taxon>Bacillati</taxon>
        <taxon>Bacillota</taxon>
        <taxon>Bacilli</taxon>
        <taxon>Bacillales</taxon>
        <taxon>Paenibacillaceae</taxon>
    </lineage>
</organism>
<dbReference type="PROSITE" id="PS50056">
    <property type="entry name" value="TYR_PHOSPHATASE_2"/>
    <property type="match status" value="1"/>
</dbReference>
<name>A0ABW1IPJ0_9BACL</name>
<dbReference type="Gene3D" id="3.90.190.10">
    <property type="entry name" value="Protein tyrosine phosphatase superfamily"/>
    <property type="match status" value="1"/>
</dbReference>
<dbReference type="RefSeq" id="WP_379894263.1">
    <property type="nucleotide sequence ID" value="NZ_CBCSCT010000062.1"/>
</dbReference>
<dbReference type="GO" id="GO:0004725">
    <property type="term" value="F:protein tyrosine phosphatase activity"/>
    <property type="evidence" value="ECO:0007669"/>
    <property type="project" value="UniProtKB-EC"/>
</dbReference>
<reference evidence="4" key="1">
    <citation type="journal article" date="2019" name="Int. J. Syst. Evol. Microbiol.">
        <title>The Global Catalogue of Microorganisms (GCM) 10K type strain sequencing project: providing services to taxonomists for standard genome sequencing and annotation.</title>
        <authorList>
            <consortium name="The Broad Institute Genomics Platform"/>
            <consortium name="The Broad Institute Genome Sequencing Center for Infectious Disease"/>
            <person name="Wu L."/>
            <person name="Ma J."/>
        </authorList>
    </citation>
    <scope>NUCLEOTIDE SEQUENCE [LARGE SCALE GENOMIC DNA]</scope>
    <source>
        <strain evidence="4">CCM 8749</strain>
    </source>
</reference>
<dbReference type="InterPro" id="IPR026893">
    <property type="entry name" value="Tyr/Ser_Pase_IphP-type"/>
</dbReference>
<comment type="caution">
    <text evidence="3">The sequence shown here is derived from an EMBL/GenBank/DDBJ whole genome shotgun (WGS) entry which is preliminary data.</text>
</comment>
<dbReference type="Pfam" id="PF13350">
    <property type="entry name" value="Y_phosphatase3"/>
    <property type="match status" value="1"/>
</dbReference>